<evidence type="ECO:0000313" key="3">
    <source>
        <dbReference type="EMBL" id="EWG54304.1"/>
    </source>
</evidence>
<dbReference type="Gene3D" id="3.20.20.140">
    <property type="entry name" value="Metal-dependent hydrolases"/>
    <property type="match status" value="1"/>
</dbReference>
<proteinExistence type="inferred from homology"/>
<gene>
    <name evidence="3" type="ORF">FVEG_17293</name>
</gene>
<dbReference type="Pfam" id="PF04909">
    <property type="entry name" value="Amidohydro_2"/>
    <property type="match status" value="1"/>
</dbReference>
<dbReference type="InterPro" id="IPR006680">
    <property type="entry name" value="Amidohydro-rel"/>
</dbReference>
<name>W7N2F0_GIBM7</name>
<feature type="domain" description="Amidohydrolase-related" evidence="2">
    <location>
        <begin position="142"/>
        <end position="345"/>
    </location>
</feature>
<dbReference type="AlphaFoldDB" id="W7N2F0"/>
<sequence>MNSYEYIPVIDSHIHLFPASETSSLAWYTNDHPLAGQHSVDQYREATTSEPFLAGFIFVETDRKNDLKSGELNGSGWMEPLNELAWIKRIALGQPRPGEGHTTEDKGLCLGFVLWAPLPGTADSMKLYLLKAKEAAGLAWSKVKGFRYLLQDKLEGTMLQDTFIENTKVLGRRGFTFDVCIDMHRRGQQQIKDLVEFAKLARDNVPENEKVVLILDHLCKPDMSNANSASDVAFMTWRAAMHELGQDEHTYVKFSGGFAEMDESVNDLSTNDICKALEKWFRVLLESFGPRRIMFGSDWPVCTINMSDAWSRWRDVTVQLCQEASLTPEEQGMIFSGTARQAYHLYSDTQGLSNLGHGKYASS</sequence>
<dbReference type="SUPFAM" id="SSF51556">
    <property type="entry name" value="Metallo-dependent hydrolases"/>
    <property type="match status" value="1"/>
</dbReference>
<dbReference type="OrthoDB" id="2135488at2759"/>
<dbReference type="VEuPathDB" id="FungiDB:FVEG_17293"/>
<evidence type="ECO:0000313" key="4">
    <source>
        <dbReference type="Proteomes" id="UP000009096"/>
    </source>
</evidence>
<keyword evidence="4" id="KW-1185">Reference proteome</keyword>
<dbReference type="EMBL" id="DS022261">
    <property type="protein sequence ID" value="EWG54304.1"/>
    <property type="molecule type" value="Genomic_DNA"/>
</dbReference>
<evidence type="ECO:0000259" key="2">
    <source>
        <dbReference type="Pfam" id="PF04909"/>
    </source>
</evidence>
<protein>
    <recommendedName>
        <fullName evidence="2">Amidohydrolase-related domain-containing protein</fullName>
    </recommendedName>
</protein>
<dbReference type="GeneID" id="30074169"/>
<dbReference type="KEGG" id="fvr:FVEG_17293"/>
<dbReference type="STRING" id="334819.W7N2F0"/>
<organism evidence="3 4">
    <name type="scientific">Gibberella moniliformis (strain M3125 / FGSC 7600)</name>
    <name type="common">Maize ear and stalk rot fungus</name>
    <name type="synonym">Fusarium verticillioides</name>
    <dbReference type="NCBI Taxonomy" id="334819"/>
    <lineage>
        <taxon>Eukaryota</taxon>
        <taxon>Fungi</taxon>
        <taxon>Dikarya</taxon>
        <taxon>Ascomycota</taxon>
        <taxon>Pezizomycotina</taxon>
        <taxon>Sordariomycetes</taxon>
        <taxon>Hypocreomycetidae</taxon>
        <taxon>Hypocreales</taxon>
        <taxon>Nectriaceae</taxon>
        <taxon>Fusarium</taxon>
        <taxon>Fusarium fujikuroi species complex</taxon>
    </lineage>
</organism>
<dbReference type="Proteomes" id="UP000009096">
    <property type="component" value="Chromosome 3"/>
</dbReference>
<dbReference type="GO" id="GO:0016787">
    <property type="term" value="F:hydrolase activity"/>
    <property type="evidence" value="ECO:0007669"/>
    <property type="project" value="InterPro"/>
</dbReference>
<dbReference type="PANTHER" id="PTHR43569:SF2">
    <property type="entry name" value="AMIDOHYDROLASE-RELATED DOMAIN-CONTAINING PROTEIN"/>
    <property type="match status" value="1"/>
</dbReference>
<reference evidence="3 4" key="1">
    <citation type="journal article" date="2010" name="Nature">
        <title>Comparative genomics reveals mobile pathogenicity chromosomes in Fusarium.</title>
        <authorList>
            <person name="Ma L.J."/>
            <person name="van der Does H.C."/>
            <person name="Borkovich K.A."/>
            <person name="Coleman J.J."/>
            <person name="Daboussi M.J."/>
            <person name="Di Pietro A."/>
            <person name="Dufresne M."/>
            <person name="Freitag M."/>
            <person name="Grabherr M."/>
            <person name="Henrissat B."/>
            <person name="Houterman P.M."/>
            <person name="Kang S."/>
            <person name="Shim W.B."/>
            <person name="Woloshuk C."/>
            <person name="Xie X."/>
            <person name="Xu J.R."/>
            <person name="Antoniw J."/>
            <person name="Baker S.E."/>
            <person name="Bluhm B.H."/>
            <person name="Breakspear A."/>
            <person name="Brown D.W."/>
            <person name="Butchko R.A."/>
            <person name="Chapman S."/>
            <person name="Coulson R."/>
            <person name="Coutinho P.M."/>
            <person name="Danchin E.G."/>
            <person name="Diener A."/>
            <person name="Gale L.R."/>
            <person name="Gardiner D.M."/>
            <person name="Goff S."/>
            <person name="Hammond-Kosack K.E."/>
            <person name="Hilburn K."/>
            <person name="Hua-Van A."/>
            <person name="Jonkers W."/>
            <person name="Kazan K."/>
            <person name="Kodira C.D."/>
            <person name="Koehrsen M."/>
            <person name="Kumar L."/>
            <person name="Lee Y.H."/>
            <person name="Li L."/>
            <person name="Manners J.M."/>
            <person name="Miranda-Saavedra D."/>
            <person name="Mukherjee M."/>
            <person name="Park G."/>
            <person name="Park J."/>
            <person name="Park S.Y."/>
            <person name="Proctor R.H."/>
            <person name="Regev A."/>
            <person name="Ruiz-Roldan M.C."/>
            <person name="Sain D."/>
            <person name="Sakthikumar S."/>
            <person name="Sykes S."/>
            <person name="Schwartz D.C."/>
            <person name="Turgeon B.G."/>
            <person name="Wapinski I."/>
            <person name="Yoder O."/>
            <person name="Young S."/>
            <person name="Zeng Q."/>
            <person name="Zhou S."/>
            <person name="Galagan J."/>
            <person name="Cuomo C.A."/>
            <person name="Kistler H.C."/>
            <person name="Rep M."/>
        </authorList>
    </citation>
    <scope>NUCLEOTIDE SEQUENCE [LARGE SCALE GENOMIC DNA]</scope>
    <source>
        <strain evidence="4">M3125 / FGSC 7600</strain>
    </source>
</reference>
<dbReference type="InterPro" id="IPR052350">
    <property type="entry name" value="Metallo-dep_Lactonases"/>
</dbReference>
<accession>W7N2F0</accession>
<evidence type="ECO:0000256" key="1">
    <source>
        <dbReference type="ARBA" id="ARBA00038310"/>
    </source>
</evidence>
<dbReference type="RefSeq" id="XP_018760495.1">
    <property type="nucleotide sequence ID" value="XM_018906545.1"/>
</dbReference>
<dbReference type="InterPro" id="IPR032466">
    <property type="entry name" value="Metal_Hydrolase"/>
</dbReference>
<dbReference type="PANTHER" id="PTHR43569">
    <property type="entry name" value="AMIDOHYDROLASE"/>
    <property type="match status" value="1"/>
</dbReference>
<comment type="similarity">
    <text evidence="1">Belongs to the metallo-dependent hydrolases superfamily.</text>
</comment>